<dbReference type="RefSeq" id="WP_306877967.1">
    <property type="nucleotide sequence ID" value="NZ_JAUSSW010000004.1"/>
</dbReference>
<reference evidence="1 2" key="1">
    <citation type="submission" date="2023-07" db="EMBL/GenBank/DDBJ databases">
        <title>Sorghum-associated microbial communities from plants grown in Nebraska, USA.</title>
        <authorList>
            <person name="Schachtman D."/>
        </authorList>
    </citation>
    <scope>NUCLEOTIDE SEQUENCE [LARGE SCALE GENOMIC DNA]</scope>
    <source>
        <strain evidence="1 2">CC523</strain>
    </source>
</reference>
<protein>
    <submittedName>
        <fullName evidence="1">Uncharacterized protein</fullName>
    </submittedName>
</protein>
<dbReference type="EMBL" id="JAUSSW010000004">
    <property type="protein sequence ID" value="MDQ0102320.1"/>
    <property type="molecule type" value="Genomic_DNA"/>
</dbReference>
<dbReference type="Proteomes" id="UP001244563">
    <property type="component" value="Unassembled WGS sequence"/>
</dbReference>
<accession>A0ABT9TKY9</accession>
<organism evidence="1 2">
    <name type="scientific">Paenarthrobacter nicotinovorans</name>
    <name type="common">Arthrobacter nicotinovorans</name>
    <dbReference type="NCBI Taxonomy" id="29320"/>
    <lineage>
        <taxon>Bacteria</taxon>
        <taxon>Bacillati</taxon>
        <taxon>Actinomycetota</taxon>
        <taxon>Actinomycetes</taxon>
        <taxon>Micrococcales</taxon>
        <taxon>Micrococcaceae</taxon>
        <taxon>Paenarthrobacter</taxon>
    </lineage>
</organism>
<evidence type="ECO:0000313" key="2">
    <source>
        <dbReference type="Proteomes" id="UP001244563"/>
    </source>
</evidence>
<sequence length="142" mass="15975">MTETIKTLLDPIQNRLNAATPGPWDRPLNTRFKAFVTAEMPEGDPSSRWTRNIDNEGNRERVTVVSVPVWSTGKFYRPQSGKDLEFIAHAPTDTARLLAAIQAVVAIHRHELTEYREDLTCTECGHYWPCPTVRAVEAALDG</sequence>
<keyword evidence="2" id="KW-1185">Reference proteome</keyword>
<evidence type="ECO:0000313" key="1">
    <source>
        <dbReference type="EMBL" id="MDQ0102320.1"/>
    </source>
</evidence>
<name>A0ABT9TKY9_PAENI</name>
<proteinExistence type="predicted"/>
<gene>
    <name evidence="1" type="ORF">J2T10_001966</name>
</gene>
<comment type="caution">
    <text evidence="1">The sequence shown here is derived from an EMBL/GenBank/DDBJ whole genome shotgun (WGS) entry which is preliminary data.</text>
</comment>